<name>A0A6A6RXS5_9PLEO</name>
<feature type="domain" description="DUF1996" evidence="3">
    <location>
        <begin position="42"/>
        <end position="272"/>
    </location>
</feature>
<dbReference type="EMBL" id="MU006787">
    <property type="protein sequence ID" value="KAF2639233.1"/>
    <property type="molecule type" value="Genomic_DNA"/>
</dbReference>
<dbReference type="OrthoDB" id="74764at2759"/>
<evidence type="ECO:0000256" key="1">
    <source>
        <dbReference type="SAM" id="MobiDB-lite"/>
    </source>
</evidence>
<feature type="region of interest" description="Disordered" evidence="1">
    <location>
        <begin position="397"/>
        <end position="419"/>
    </location>
</feature>
<organism evidence="4 5">
    <name type="scientific">Massarina eburnea CBS 473.64</name>
    <dbReference type="NCBI Taxonomy" id="1395130"/>
    <lineage>
        <taxon>Eukaryota</taxon>
        <taxon>Fungi</taxon>
        <taxon>Dikarya</taxon>
        <taxon>Ascomycota</taxon>
        <taxon>Pezizomycotina</taxon>
        <taxon>Dothideomycetes</taxon>
        <taxon>Pleosporomycetidae</taxon>
        <taxon>Pleosporales</taxon>
        <taxon>Massarineae</taxon>
        <taxon>Massarinaceae</taxon>
        <taxon>Massarina</taxon>
    </lineage>
</organism>
<accession>A0A6A6RXS5</accession>
<evidence type="ECO:0000259" key="3">
    <source>
        <dbReference type="Pfam" id="PF09362"/>
    </source>
</evidence>
<keyword evidence="2" id="KW-0732">Signal</keyword>
<keyword evidence="5" id="KW-1185">Reference proteome</keyword>
<dbReference type="Proteomes" id="UP000799753">
    <property type="component" value="Unassembled WGS sequence"/>
</dbReference>
<protein>
    <recommendedName>
        <fullName evidence="3">DUF1996 domain-containing protein</fullName>
    </recommendedName>
</protein>
<evidence type="ECO:0000256" key="2">
    <source>
        <dbReference type="SAM" id="SignalP"/>
    </source>
</evidence>
<gene>
    <name evidence="4" type="ORF">P280DRAFT_56511</name>
</gene>
<dbReference type="AlphaFoldDB" id="A0A6A6RXS5"/>
<sequence length="454" mass="47897">MIANFLALTAGLAATVSAFDCNGPYFSFYNRVGPAMSIQRLDPAVSPGQESSHLHSFDGGNGLALDTTFAGLQSSTCTSARIKPDNSLYWRPTLFWNGNNTGFYRVPEKYLKVYYKFGDAGNVRANVTEFPENFQMLAGDAFKRADGANPGGITWACLGPNYSRIETNGFPNGFTSCADGFTTQITFPSCWNGQDINPKNASAHMAYPSNSGTGLDACPTGFKTARFPTIFIEYWYDVSAFDGQYKSTDTPWVLAQGDPTGFGWHADFRNGWAPGVLGKAIAPEGYCNCGCGCGNDQMKTCFGQDQVNDDQDATFKSCAANDAFPGDDKVVLDKLPGCNPIQAGPSPATLASGPDCTAAAASAAGGSNSTSAYDDAVSTSAAASTSAVASATTLVSSTKAAATSSKKPRTSKTKTAASSTISEANDNVVYVTQVVHETVTAAIKHKRHGRVHMQ</sequence>
<reference evidence="4" key="1">
    <citation type="journal article" date="2020" name="Stud. Mycol.">
        <title>101 Dothideomycetes genomes: a test case for predicting lifestyles and emergence of pathogens.</title>
        <authorList>
            <person name="Haridas S."/>
            <person name="Albert R."/>
            <person name="Binder M."/>
            <person name="Bloem J."/>
            <person name="Labutti K."/>
            <person name="Salamov A."/>
            <person name="Andreopoulos B."/>
            <person name="Baker S."/>
            <person name="Barry K."/>
            <person name="Bills G."/>
            <person name="Bluhm B."/>
            <person name="Cannon C."/>
            <person name="Castanera R."/>
            <person name="Culley D."/>
            <person name="Daum C."/>
            <person name="Ezra D."/>
            <person name="Gonzalez J."/>
            <person name="Henrissat B."/>
            <person name="Kuo A."/>
            <person name="Liang C."/>
            <person name="Lipzen A."/>
            <person name="Lutzoni F."/>
            <person name="Magnuson J."/>
            <person name="Mondo S."/>
            <person name="Nolan M."/>
            <person name="Ohm R."/>
            <person name="Pangilinan J."/>
            <person name="Park H.-J."/>
            <person name="Ramirez L."/>
            <person name="Alfaro M."/>
            <person name="Sun H."/>
            <person name="Tritt A."/>
            <person name="Yoshinaga Y."/>
            <person name="Zwiers L.-H."/>
            <person name="Turgeon B."/>
            <person name="Goodwin S."/>
            <person name="Spatafora J."/>
            <person name="Crous P."/>
            <person name="Grigoriev I."/>
        </authorList>
    </citation>
    <scope>NUCLEOTIDE SEQUENCE</scope>
    <source>
        <strain evidence="4">CBS 473.64</strain>
    </source>
</reference>
<feature type="chain" id="PRO_5025529549" description="DUF1996 domain-containing protein" evidence="2">
    <location>
        <begin position="19"/>
        <end position="454"/>
    </location>
</feature>
<feature type="signal peptide" evidence="2">
    <location>
        <begin position="1"/>
        <end position="18"/>
    </location>
</feature>
<proteinExistence type="predicted"/>
<dbReference type="PANTHER" id="PTHR43662:SF5">
    <property type="entry name" value="DUF1996 DOMAIN-CONTAINING PROTEIN"/>
    <property type="match status" value="1"/>
</dbReference>
<evidence type="ECO:0000313" key="4">
    <source>
        <dbReference type="EMBL" id="KAF2639233.1"/>
    </source>
</evidence>
<dbReference type="InterPro" id="IPR018535">
    <property type="entry name" value="DUF1996"/>
</dbReference>
<evidence type="ECO:0000313" key="5">
    <source>
        <dbReference type="Proteomes" id="UP000799753"/>
    </source>
</evidence>
<dbReference type="PANTHER" id="PTHR43662">
    <property type="match status" value="1"/>
</dbReference>
<dbReference type="Pfam" id="PF09362">
    <property type="entry name" value="DUF1996"/>
    <property type="match status" value="1"/>
</dbReference>